<evidence type="ECO:0000256" key="1">
    <source>
        <dbReference type="SAM" id="Phobius"/>
    </source>
</evidence>
<dbReference type="Proteomes" id="UP000321408">
    <property type="component" value="Chromosome"/>
</dbReference>
<dbReference type="RefSeq" id="WP_147663472.1">
    <property type="nucleotide sequence ID" value="NZ_CP042905.2"/>
</dbReference>
<feature type="transmembrane region" description="Helical" evidence="1">
    <location>
        <begin position="175"/>
        <end position="194"/>
    </location>
</feature>
<dbReference type="GeneID" id="41330418"/>
<keyword evidence="1" id="KW-0472">Membrane</keyword>
<dbReference type="AlphaFoldDB" id="A0A5B9DBU4"/>
<name>A0A5B9DBU4_9ARCH</name>
<evidence type="ECO:0000313" key="3">
    <source>
        <dbReference type="Proteomes" id="UP000321408"/>
    </source>
</evidence>
<gene>
    <name evidence="2" type="ORF">DSAG12_02432</name>
</gene>
<accession>A0A5B9DBU4</accession>
<evidence type="ECO:0008006" key="4">
    <source>
        <dbReference type="Google" id="ProtNLM"/>
    </source>
</evidence>
<keyword evidence="1" id="KW-0812">Transmembrane</keyword>
<protein>
    <recommendedName>
        <fullName evidence="4">Histidine kinase N-terminal 7TM region domain-containing protein</fullName>
    </recommendedName>
</protein>
<keyword evidence="3" id="KW-1185">Reference proteome</keyword>
<reference evidence="2 3" key="2">
    <citation type="journal article" date="2024" name="Int. J. Syst. Evol. Microbiol.">
        <title>Promethearchaeum syntrophicum gen. nov., sp. nov., an anaerobic, obligately syntrophic archaeon, the first isolate of the lineage 'Asgard' archaea, and proposal of the new archaeal phylum Promethearchaeota phyl. nov. and kingdom Promethearchaeati regn. nov.</title>
        <authorList>
            <person name="Imachi H."/>
            <person name="Nobu M.K."/>
            <person name="Kato S."/>
            <person name="Takaki Y."/>
            <person name="Miyazaki M."/>
            <person name="Miyata M."/>
            <person name="Ogawara M."/>
            <person name="Saito Y."/>
            <person name="Sakai S."/>
            <person name="Tahara Y.O."/>
            <person name="Takano Y."/>
            <person name="Tasumi E."/>
            <person name="Uematsu K."/>
            <person name="Yoshimura T."/>
            <person name="Itoh T."/>
            <person name="Ohkuma M."/>
            <person name="Takai K."/>
        </authorList>
    </citation>
    <scope>NUCLEOTIDE SEQUENCE [LARGE SCALE GENOMIC DNA]</scope>
    <source>
        <strain evidence="2 3">MK-D1</strain>
    </source>
</reference>
<sequence length="230" mass="25484">MVNELAVIGEIIGFLTAYTIAIIILKRDSSYKGNQYFAVSFFIYGTYSLVMMVYELGITELVVKILAHSSLVLLSFGTAFFVISMQIFIYSTTWLKFKTQKIIFIGSTLIAILSTAMTINVISLDPVITDKNYIALISMGIWQYTLLIYSLVRISKVLKKINPSQKGVKRKIRTLWIAQLIGLFAPTASVVGNIMNNNTVVATIHIFLSLAFIFVAIAILGGGSDKKEEG</sequence>
<feature type="transmembrane region" description="Helical" evidence="1">
    <location>
        <begin position="6"/>
        <end position="24"/>
    </location>
</feature>
<dbReference type="KEGG" id="psyt:DSAG12_02432"/>
<feature type="transmembrane region" description="Helical" evidence="1">
    <location>
        <begin position="102"/>
        <end position="122"/>
    </location>
</feature>
<proteinExistence type="predicted"/>
<keyword evidence="1" id="KW-1133">Transmembrane helix</keyword>
<evidence type="ECO:0000313" key="2">
    <source>
        <dbReference type="EMBL" id="QEE16602.1"/>
    </source>
</evidence>
<feature type="transmembrane region" description="Helical" evidence="1">
    <location>
        <begin position="66"/>
        <end position="90"/>
    </location>
</feature>
<feature type="transmembrane region" description="Helical" evidence="1">
    <location>
        <begin position="134"/>
        <end position="154"/>
    </location>
</feature>
<feature type="transmembrane region" description="Helical" evidence="1">
    <location>
        <begin position="36"/>
        <end position="54"/>
    </location>
</feature>
<organism evidence="2 3">
    <name type="scientific">Promethearchaeum syntrophicum</name>
    <dbReference type="NCBI Taxonomy" id="2594042"/>
    <lineage>
        <taxon>Archaea</taxon>
        <taxon>Promethearchaeati</taxon>
        <taxon>Promethearchaeota</taxon>
        <taxon>Promethearchaeia</taxon>
        <taxon>Promethearchaeales</taxon>
        <taxon>Promethearchaeaceae</taxon>
        <taxon>Promethearchaeum</taxon>
    </lineage>
</organism>
<feature type="transmembrane region" description="Helical" evidence="1">
    <location>
        <begin position="200"/>
        <end position="220"/>
    </location>
</feature>
<reference evidence="2 3" key="1">
    <citation type="journal article" date="2020" name="Nature">
        <title>Isolation of an archaeon at the prokaryote-eukaryote interface.</title>
        <authorList>
            <person name="Imachi H."/>
            <person name="Nobu M.K."/>
            <person name="Nakahara N."/>
            <person name="Morono Y."/>
            <person name="Ogawara M."/>
            <person name="Takaki Y."/>
            <person name="Takano Y."/>
            <person name="Uematsu K."/>
            <person name="Ikuta T."/>
            <person name="Ito M."/>
            <person name="Matsui Y."/>
            <person name="Miyazaki M."/>
            <person name="Murata K."/>
            <person name="Saito Y."/>
            <person name="Sakai S."/>
            <person name="Song C."/>
            <person name="Tasumi E."/>
            <person name="Yamanaka Y."/>
            <person name="Yamaguchi T."/>
            <person name="Kamagata Y."/>
            <person name="Tamaki H."/>
            <person name="Takai K."/>
        </authorList>
    </citation>
    <scope>NUCLEOTIDE SEQUENCE [LARGE SCALE GENOMIC DNA]</scope>
    <source>
        <strain evidence="2 3">MK-D1</strain>
    </source>
</reference>
<dbReference type="EMBL" id="CP042905">
    <property type="protein sequence ID" value="QEE16602.1"/>
    <property type="molecule type" value="Genomic_DNA"/>
</dbReference>